<evidence type="ECO:0000256" key="4">
    <source>
        <dbReference type="SAM" id="Phobius"/>
    </source>
</evidence>
<protein>
    <submittedName>
        <fullName evidence="5">Phosphocholine transferase AnkX</fullName>
        <ecNumber evidence="5">2.7.1.-</ecNumber>
    </submittedName>
</protein>
<keyword evidence="5" id="KW-0808">Transferase</keyword>
<dbReference type="Gene3D" id="1.25.40.20">
    <property type="entry name" value="Ankyrin repeat-containing domain"/>
    <property type="match status" value="4"/>
</dbReference>
<organism evidence="5">
    <name type="scientific">Wolbachia endosymbiont of Aleurodicus floccissimus</name>
    <dbReference type="NCBI Taxonomy" id="2152762"/>
    <lineage>
        <taxon>Bacteria</taxon>
        <taxon>Pseudomonadati</taxon>
        <taxon>Pseudomonadota</taxon>
        <taxon>Alphaproteobacteria</taxon>
        <taxon>Rickettsiales</taxon>
        <taxon>Anaplasmataceae</taxon>
        <taxon>Wolbachieae</taxon>
        <taxon>Wolbachia</taxon>
    </lineage>
</organism>
<dbReference type="PANTHER" id="PTHR24198:SF165">
    <property type="entry name" value="ANKYRIN REPEAT-CONTAINING PROTEIN-RELATED"/>
    <property type="match status" value="1"/>
</dbReference>
<dbReference type="SUPFAM" id="SSF48403">
    <property type="entry name" value="Ankyrin repeat"/>
    <property type="match status" value="3"/>
</dbReference>
<keyword evidence="4" id="KW-0472">Membrane</keyword>
<gene>
    <name evidence="5" type="primary">ankX_1</name>
    <name evidence="5" type="ORF">WBAF_0301</name>
</gene>
<dbReference type="InterPro" id="IPR036770">
    <property type="entry name" value="Ankyrin_rpt-contain_sf"/>
</dbReference>
<feature type="transmembrane region" description="Helical" evidence="4">
    <location>
        <begin position="866"/>
        <end position="886"/>
    </location>
</feature>
<dbReference type="InterPro" id="IPR002110">
    <property type="entry name" value="Ankyrin_rpt"/>
</dbReference>
<name>A0A3B0JF96_9RICK</name>
<evidence type="ECO:0000256" key="3">
    <source>
        <dbReference type="PROSITE-ProRule" id="PRU00023"/>
    </source>
</evidence>
<reference evidence="5" key="1">
    <citation type="submission" date="2018-04" db="EMBL/GenBank/DDBJ databases">
        <authorList>
            <person name="Go L.Y."/>
            <person name="Mitchell J.A."/>
        </authorList>
    </citation>
    <scope>NUCLEOTIDE SEQUENCE</scope>
    <source>
        <strain evidence="5">WBAF</strain>
    </source>
</reference>
<dbReference type="PROSITE" id="PS50297">
    <property type="entry name" value="ANK_REP_REGION"/>
    <property type="match status" value="2"/>
</dbReference>
<keyword evidence="4" id="KW-0812">Transmembrane</keyword>
<dbReference type="Pfam" id="PF12796">
    <property type="entry name" value="Ank_2"/>
    <property type="match status" value="5"/>
</dbReference>
<dbReference type="EC" id="2.7.1.-" evidence="5"/>
<keyword evidence="1" id="KW-0677">Repeat</keyword>
<accession>A0A3B0JF96</accession>
<evidence type="ECO:0000313" key="5">
    <source>
        <dbReference type="EMBL" id="SPP33819.1"/>
    </source>
</evidence>
<sequence length="1336" mass="152144">MRPLVNFCRLENYSGKPYSLPALLFMRYSMFKNTVTSVFKAKSSTSAKTLSSGLFAAGTIGMARAISKIDLSSLQGNSEDKVNKQDLIIIYDYINKVTQEENYNICTNNLDCIKSRILAENISDSLAEKFRQDGWNITSDDGSSLLTVAIERIGKEQKKNRNYDIHVKIAVSLILGMDRELIIKLENFADSNDKTLLHYLAELGKEDILRFVIENSNFDIEEALRNKDRDGKTPLHYAAKSGNKECFKTLMENEAHFTTTINYKSELHYAARSGNFSFLEYLGEILKAKGIFDREKIKTDKYGNNALHYAAQSGNDKCIEFCINNQVQFLKNQCNENPLHKIAGNSETQKNAIGFLIEHLQFLGRLKSEINREDVDGNTPLHIAAKHGNKQLMKLFTQSGAKIVQNKQGNNPLHIAIIHGNAYCIELFHKNTGNGILESKGEHGRDLVHLAAMYGKYDCLTFLLNKFPDYDLSTETRKGNMALHLALSSNTETELRKKCVSLLIDRSMQVNKSNNEGNTPLHFAAQLDLSFLSMIEKKLEEKKFDVYQEVLRENSNGDTVFHMAARVGNKSCLEHLFKKERVEEILSKKNKDEQTLLHLSILSGRVECIKYLVEESPISIFPEQNTQKKLLFAAVLGGNKECLEFVTKKLVDKRVAASTKVLYDENNNTLLHMAALADGIVCSQYIIESTSKSTIRKLFNTNNHKLTPLHLATMTLNAEVIEHFMMDNYLYTEKMLNVVSKSGRTALHYLIMSDNDFEKTINEDFKQDQFLKKLILEKRKQNEHLREKAIKALLYLTTINRGQIINEKINFDIKDNKGKTFLKYSLEYKNISILKLFLDPFYEIRENLKREYDKLELEYQEKSRKFLELITIIMLALNAISYFCIPNDQQSESAIKKIFDFIVMFYSILSLAFMLSNLMIGNKKEPIKRKIESYTEKINSIEEVTGKLAKTIVEVHNSEGYNAILEQLAKNSEDILQVKSMLDKLMHAVSLESRDKLNISSQKMNRRGSTVLAGRRSSSFLGNLGEKLSQYARRNSRMQDTIDRHDSASCLITMDKYSESKPKAPQSKFKTAVNKIKVSNIFGKKENVVNSSQSKFKTAVNKIKVTSILEEKENLVDSLNLLGEKNTTKKDDEEKQPHSYSIFSNPFNPSCSTPIKREFDVIDHANSHYVDLPSMSKKPSSSKAKTTIKEEDFLERPRVQSNPLYMIRKKIIGKLQKSSDHIERVKSSVFSTSSCPILTKEEFGITGYTGNSAVHLKKLPFVSEELPHTTLSSPGTEAIIQEENFFGLEYRPRTQSSPPCMSRRRVAGRALRSRISSDHIRGIMRIVVTDSDGVNF</sequence>
<dbReference type="GO" id="GO:0016740">
    <property type="term" value="F:transferase activity"/>
    <property type="evidence" value="ECO:0007669"/>
    <property type="project" value="UniProtKB-KW"/>
</dbReference>
<proteinExistence type="predicted"/>
<evidence type="ECO:0000256" key="1">
    <source>
        <dbReference type="ARBA" id="ARBA00022737"/>
    </source>
</evidence>
<dbReference type="SMART" id="SM00248">
    <property type="entry name" value="ANK"/>
    <property type="match status" value="16"/>
</dbReference>
<keyword evidence="2 3" id="KW-0040">ANK repeat</keyword>
<keyword evidence="4" id="KW-1133">Transmembrane helix</keyword>
<dbReference type="PROSITE" id="PS50088">
    <property type="entry name" value="ANK_REPEAT"/>
    <property type="match status" value="2"/>
</dbReference>
<dbReference type="EMBL" id="OUNF01000066">
    <property type="protein sequence ID" value="SPP33819.1"/>
    <property type="molecule type" value="Genomic_DNA"/>
</dbReference>
<feature type="transmembrane region" description="Helical" evidence="4">
    <location>
        <begin position="898"/>
        <end position="920"/>
    </location>
</feature>
<dbReference type="PANTHER" id="PTHR24198">
    <property type="entry name" value="ANKYRIN REPEAT AND PROTEIN KINASE DOMAIN-CONTAINING PROTEIN"/>
    <property type="match status" value="1"/>
</dbReference>
<feature type="repeat" description="ANK" evidence="3">
    <location>
        <begin position="376"/>
        <end position="408"/>
    </location>
</feature>
<feature type="repeat" description="ANK" evidence="3">
    <location>
        <begin position="230"/>
        <end position="262"/>
    </location>
</feature>
<evidence type="ECO:0000256" key="2">
    <source>
        <dbReference type="ARBA" id="ARBA00023043"/>
    </source>
</evidence>